<feature type="chain" id="PRO_5029722058" evidence="1">
    <location>
        <begin position="30"/>
        <end position="150"/>
    </location>
</feature>
<evidence type="ECO:0000313" key="3">
    <source>
        <dbReference type="Proteomes" id="UP000444960"/>
    </source>
</evidence>
<protein>
    <submittedName>
        <fullName evidence="2">Uncharacterized protein</fullName>
    </submittedName>
</protein>
<evidence type="ECO:0000256" key="1">
    <source>
        <dbReference type="SAM" id="SignalP"/>
    </source>
</evidence>
<dbReference type="OrthoDB" id="4373845at2"/>
<reference evidence="3" key="1">
    <citation type="submission" date="2019-06" db="EMBL/GenBank/DDBJ databases">
        <title>Gordonia isolated from sludge of a wastewater treatment plant.</title>
        <authorList>
            <person name="Tamura T."/>
            <person name="Aoyama K."/>
            <person name="Kang Y."/>
            <person name="Saito S."/>
            <person name="Akiyama N."/>
            <person name="Yazawa K."/>
            <person name="Gonoi T."/>
            <person name="Mikami Y."/>
        </authorList>
    </citation>
    <scope>NUCLEOTIDE SEQUENCE [LARGE SCALE GENOMIC DNA]</scope>
    <source>
        <strain evidence="3">NBRC 107696</strain>
    </source>
</reference>
<proteinExistence type="predicted"/>
<feature type="signal peptide" evidence="1">
    <location>
        <begin position="1"/>
        <end position="29"/>
    </location>
</feature>
<comment type="caution">
    <text evidence="2">The sequence shown here is derived from an EMBL/GenBank/DDBJ whole genome shotgun (WGS) entry which is preliminary data.</text>
</comment>
<organism evidence="2 3">
    <name type="scientific">Gordonia spumicola</name>
    <dbReference type="NCBI Taxonomy" id="589161"/>
    <lineage>
        <taxon>Bacteria</taxon>
        <taxon>Bacillati</taxon>
        <taxon>Actinomycetota</taxon>
        <taxon>Actinomycetes</taxon>
        <taxon>Mycobacteriales</taxon>
        <taxon>Gordoniaceae</taxon>
        <taxon>Gordonia</taxon>
    </lineage>
</organism>
<keyword evidence="1" id="KW-0732">Signal</keyword>
<dbReference type="RefSeq" id="WP_161897268.1">
    <property type="nucleotide sequence ID" value="NZ_BJOV01000005.1"/>
</dbReference>
<keyword evidence="3" id="KW-1185">Reference proteome</keyword>
<dbReference type="Proteomes" id="UP000444960">
    <property type="component" value="Unassembled WGS sequence"/>
</dbReference>
<evidence type="ECO:0000313" key="2">
    <source>
        <dbReference type="EMBL" id="GEE03812.1"/>
    </source>
</evidence>
<sequence length="150" mass="16013">MTMKKIAVATGVTATVLTSTLVAAPDAHAASRVLTIGNNCYGPNPNYLGFPFYGGANITTNAPWPGQITINSDSKDVLPYTTYTTVKVTTLSNNRTQTFRRTWHHTMGDDSGYTITGIKASGRVKVTISAINVGLFQTQRGPTCSGIVRV</sequence>
<dbReference type="AlphaFoldDB" id="A0A7I9VF19"/>
<dbReference type="EMBL" id="BJOV01000005">
    <property type="protein sequence ID" value="GEE03812.1"/>
    <property type="molecule type" value="Genomic_DNA"/>
</dbReference>
<name>A0A7I9VF19_9ACTN</name>
<accession>A0A7I9VF19</accession>
<gene>
    <name evidence="2" type="ORF">nbrc107696_42580</name>
</gene>